<dbReference type="Gene3D" id="3.10.50.10">
    <property type="match status" value="1"/>
</dbReference>
<dbReference type="SUPFAM" id="SSF51445">
    <property type="entry name" value="(Trans)glycosidases"/>
    <property type="match status" value="1"/>
</dbReference>
<feature type="domain" description="GH18" evidence="4">
    <location>
        <begin position="189"/>
        <end position="530"/>
    </location>
</feature>
<comment type="caution">
    <text evidence="5">The sequence shown here is derived from an EMBL/GenBank/DDBJ whole genome shotgun (WGS) entry which is preliminary data.</text>
</comment>
<feature type="transmembrane region" description="Helical" evidence="3">
    <location>
        <begin position="637"/>
        <end position="659"/>
    </location>
</feature>
<feature type="transmembrane region" description="Helical" evidence="3">
    <location>
        <begin position="671"/>
        <end position="694"/>
    </location>
</feature>
<accession>A0A399T3P6</accession>
<dbReference type="EMBL" id="QWGR01000001">
    <property type="protein sequence ID" value="RIJ50488.1"/>
    <property type="molecule type" value="Genomic_DNA"/>
</dbReference>
<dbReference type="InterPro" id="IPR051887">
    <property type="entry name" value="GH18_Domain-Containing"/>
</dbReference>
<keyword evidence="6" id="KW-1185">Reference proteome</keyword>
<keyword evidence="1" id="KW-0378">Hydrolase</keyword>
<dbReference type="SMART" id="SM00636">
    <property type="entry name" value="Glyco_18"/>
    <property type="match status" value="1"/>
</dbReference>
<dbReference type="InterPro" id="IPR029070">
    <property type="entry name" value="Chitinase_insertion_sf"/>
</dbReference>
<name>A0A399T3P6_9BACT</name>
<evidence type="ECO:0000256" key="3">
    <source>
        <dbReference type="SAM" id="Phobius"/>
    </source>
</evidence>
<gene>
    <name evidence="5" type="ORF">D1614_00705</name>
</gene>
<dbReference type="GO" id="GO:0016798">
    <property type="term" value="F:hydrolase activity, acting on glycosyl bonds"/>
    <property type="evidence" value="ECO:0007669"/>
    <property type="project" value="UniProtKB-KW"/>
</dbReference>
<organism evidence="5 6">
    <name type="scientific">Maribellus luteus</name>
    <dbReference type="NCBI Taxonomy" id="2305463"/>
    <lineage>
        <taxon>Bacteria</taxon>
        <taxon>Pseudomonadati</taxon>
        <taxon>Bacteroidota</taxon>
        <taxon>Bacteroidia</taxon>
        <taxon>Marinilabiliales</taxon>
        <taxon>Prolixibacteraceae</taxon>
        <taxon>Maribellus</taxon>
    </lineage>
</organism>
<evidence type="ECO:0000259" key="4">
    <source>
        <dbReference type="PROSITE" id="PS51910"/>
    </source>
</evidence>
<keyword evidence="2" id="KW-0326">Glycosidase</keyword>
<keyword evidence="3" id="KW-1133">Transmembrane helix</keyword>
<dbReference type="Gene3D" id="3.20.20.80">
    <property type="entry name" value="Glycosidases"/>
    <property type="match status" value="1"/>
</dbReference>
<reference evidence="5 6" key="1">
    <citation type="submission" date="2018-08" db="EMBL/GenBank/DDBJ databases">
        <title>Pallidiluteibacterium maritimus gen. nov., sp. nov., isolated from coastal sediment.</title>
        <authorList>
            <person name="Zhou L.Y."/>
        </authorList>
    </citation>
    <scope>NUCLEOTIDE SEQUENCE [LARGE SCALE GENOMIC DNA]</scope>
    <source>
        <strain evidence="5 6">XSD2</strain>
    </source>
</reference>
<dbReference type="InterPro" id="IPR017853">
    <property type="entry name" value="GH"/>
</dbReference>
<dbReference type="PANTHER" id="PTHR46290">
    <property type="entry name" value="DI-N-ACETYLCHITOBIASE"/>
    <property type="match status" value="1"/>
</dbReference>
<evidence type="ECO:0000313" key="6">
    <source>
        <dbReference type="Proteomes" id="UP000265926"/>
    </source>
</evidence>
<dbReference type="AlphaFoldDB" id="A0A399T3P6"/>
<dbReference type="Proteomes" id="UP000265926">
    <property type="component" value="Unassembled WGS sequence"/>
</dbReference>
<dbReference type="PROSITE" id="PS51910">
    <property type="entry name" value="GH18_2"/>
    <property type="match status" value="1"/>
</dbReference>
<dbReference type="GO" id="GO:0008061">
    <property type="term" value="F:chitin binding"/>
    <property type="evidence" value="ECO:0007669"/>
    <property type="project" value="InterPro"/>
</dbReference>
<keyword evidence="3" id="KW-0812">Transmembrane</keyword>
<dbReference type="PANTHER" id="PTHR46290:SF1">
    <property type="entry name" value="DI-N-ACETYLCHITOBIASE"/>
    <property type="match status" value="1"/>
</dbReference>
<proteinExistence type="predicted"/>
<protein>
    <recommendedName>
        <fullName evidence="4">GH18 domain-containing protein</fullName>
    </recommendedName>
</protein>
<dbReference type="Pfam" id="PF00704">
    <property type="entry name" value="Glyco_hydro_18"/>
    <property type="match status" value="1"/>
</dbReference>
<evidence type="ECO:0000256" key="1">
    <source>
        <dbReference type="ARBA" id="ARBA00022801"/>
    </source>
</evidence>
<evidence type="ECO:0000313" key="5">
    <source>
        <dbReference type="EMBL" id="RIJ50488.1"/>
    </source>
</evidence>
<evidence type="ECO:0000256" key="2">
    <source>
        <dbReference type="ARBA" id="ARBA00023295"/>
    </source>
</evidence>
<dbReference type="InterPro" id="IPR001223">
    <property type="entry name" value="Glyco_hydro18_cat"/>
</dbReference>
<sequence>MLLLLTLGKISHAQQTIPPSTIQLQDTISFQDTTQGLLQKVLRPFKFRDNRNRNEKERVYNYMLDLIDKGELKIDSTTVKQIIVQLDSLDRQGKLNENDIQAIFKKADLNEQASKEARDSLKTVLSAVIQANDEQSTAEEQEFDDKIAKLLVPIKNWQNSPENQIYTDTTVSNDTTFYKEYELKLHKKIKTIGWHNAWMEQEFQRYSYQYLSVLNLYGYELSATGECARPDYLENFEKPQGVIEYAHASNCDVHLTVYSKLPGEISRFLRNEQAWKRLTTELDTLIKRYDLRGINLYLEDVSISDSEHFTAFMSQLTTHLRQNNDSFVVSLSIPSITDQASLDKVSAYNFNALNPYVDYYYVLTDRMLNGRIGISRALSPLFPSKKYGDRSIESTINSYQNSGLPSSKLIVTLSYLGIGWNVADFEGKLRNTNIQNLTYQTVVEKYLNTDRLGTSIIPGFDRQQVAAYLNVIGESPDRNLQIWYDNAQSLYEKYLWTLEQNLGGVAVRGLGYDDGRPELWDAMGAALVEIDTLLTHQKISIQDTLPDITWRQYLKIFREDFKWAVAVDLEYYQNLDDSTTCDCRFNPDSVAVYHDSLIVWHAWQPYSKSSDNHLSNKLKDSLVCNSMFVRWDFYAHIFRWCWIVAAGIIALFYFLSLYLERFKIGGKSALNAIKAIQVISFVFFILTISCWFYLSPTIDLIGASSEGSNIGLLFISLIFGAILGWLIHSWYKSGKSVPKNRP</sequence>
<dbReference type="InterPro" id="IPR011583">
    <property type="entry name" value="Chitinase_II/V-like_cat"/>
</dbReference>
<keyword evidence="3" id="KW-0472">Membrane</keyword>
<dbReference type="GO" id="GO:0009313">
    <property type="term" value="P:oligosaccharide catabolic process"/>
    <property type="evidence" value="ECO:0007669"/>
    <property type="project" value="TreeGrafter"/>
</dbReference>
<feature type="transmembrane region" description="Helical" evidence="3">
    <location>
        <begin position="710"/>
        <end position="731"/>
    </location>
</feature>